<evidence type="ECO:0000313" key="3">
    <source>
        <dbReference type="Proteomes" id="UP000007963"/>
    </source>
</evidence>
<sequence>MAELSAGERARKWPIDGLQSDRSDKSIVWEAARGRDLGVAESESAIDWGLARCELHRDDWSVRRGGESQLHWSGDAASRVGSRSGGHPLGARRTIPTGEASCRIPGLWTDRMICTLTILIKDLVEVH</sequence>
<evidence type="ECO:0000256" key="1">
    <source>
        <dbReference type="SAM" id="MobiDB-lite"/>
    </source>
</evidence>
<dbReference type="AlphaFoldDB" id="Q0CFW2"/>
<dbReference type="GeneID" id="4322699"/>
<dbReference type="RefSeq" id="XP_001216043.1">
    <property type="nucleotide sequence ID" value="XM_001216043.1"/>
</dbReference>
<reference evidence="3" key="1">
    <citation type="submission" date="2005-09" db="EMBL/GenBank/DDBJ databases">
        <title>Annotation of the Aspergillus terreus NIH2624 genome.</title>
        <authorList>
            <person name="Birren B.W."/>
            <person name="Lander E.S."/>
            <person name="Galagan J.E."/>
            <person name="Nusbaum C."/>
            <person name="Devon K."/>
            <person name="Henn M."/>
            <person name="Ma L.-J."/>
            <person name="Jaffe D.B."/>
            <person name="Butler J."/>
            <person name="Alvarez P."/>
            <person name="Gnerre S."/>
            <person name="Grabherr M."/>
            <person name="Kleber M."/>
            <person name="Mauceli E.W."/>
            <person name="Brockman W."/>
            <person name="Rounsley S."/>
            <person name="Young S.K."/>
            <person name="LaButti K."/>
            <person name="Pushparaj V."/>
            <person name="DeCaprio D."/>
            <person name="Crawford M."/>
            <person name="Koehrsen M."/>
            <person name="Engels R."/>
            <person name="Montgomery P."/>
            <person name="Pearson M."/>
            <person name="Howarth C."/>
            <person name="Larson L."/>
            <person name="Luoma S."/>
            <person name="White J."/>
            <person name="Alvarado L."/>
            <person name="Kodira C.D."/>
            <person name="Zeng Q."/>
            <person name="Oleary S."/>
            <person name="Yandava C."/>
            <person name="Denning D.W."/>
            <person name="Nierman W.C."/>
            <person name="Milne T."/>
            <person name="Madden K."/>
        </authorList>
    </citation>
    <scope>NUCLEOTIDE SEQUENCE [LARGE SCALE GENOMIC DNA]</scope>
    <source>
        <strain evidence="3">NIH 2624 / FGSC A1156</strain>
    </source>
</reference>
<dbReference type="EMBL" id="CH476604">
    <property type="protein sequence ID" value="EAU31684.1"/>
    <property type="molecule type" value="Genomic_DNA"/>
</dbReference>
<protein>
    <submittedName>
        <fullName evidence="2">Uncharacterized protein</fullName>
    </submittedName>
</protein>
<feature type="region of interest" description="Disordered" evidence="1">
    <location>
        <begin position="73"/>
        <end position="95"/>
    </location>
</feature>
<evidence type="ECO:0000313" key="2">
    <source>
        <dbReference type="EMBL" id="EAU31684.1"/>
    </source>
</evidence>
<organism evidence="2 3">
    <name type="scientific">Aspergillus terreus (strain NIH 2624 / FGSC A1156)</name>
    <dbReference type="NCBI Taxonomy" id="341663"/>
    <lineage>
        <taxon>Eukaryota</taxon>
        <taxon>Fungi</taxon>
        <taxon>Dikarya</taxon>
        <taxon>Ascomycota</taxon>
        <taxon>Pezizomycotina</taxon>
        <taxon>Eurotiomycetes</taxon>
        <taxon>Eurotiomycetidae</taxon>
        <taxon>Eurotiales</taxon>
        <taxon>Aspergillaceae</taxon>
        <taxon>Aspergillus</taxon>
        <taxon>Aspergillus subgen. Circumdati</taxon>
    </lineage>
</organism>
<proteinExistence type="predicted"/>
<gene>
    <name evidence="2" type="ORF">ATEG_07422</name>
</gene>
<dbReference type="HOGENOM" id="CLU_1970083_0_0_1"/>
<dbReference type="Proteomes" id="UP000007963">
    <property type="component" value="Unassembled WGS sequence"/>
</dbReference>
<dbReference type="VEuPathDB" id="FungiDB:ATEG_07422"/>
<name>Q0CFW2_ASPTN</name>
<accession>Q0CFW2</accession>